<dbReference type="PANTHER" id="PTHR30294">
    <property type="entry name" value="MEMBRANE COMPONENT OF ABC TRANSPORTER YHHJ-RELATED"/>
    <property type="match status" value="1"/>
</dbReference>
<dbReference type="EMBL" id="JASPKY010000143">
    <property type="protein sequence ID" value="KAK9730738.1"/>
    <property type="molecule type" value="Genomic_DNA"/>
</dbReference>
<comment type="subcellular location">
    <subcellularLocation>
        <location evidence="1">Cell membrane</location>
        <topology evidence="1">Multi-pass membrane protein</topology>
    </subcellularLocation>
</comment>
<feature type="domain" description="ABC-2 type transporter transmembrane" evidence="7">
    <location>
        <begin position="2"/>
        <end position="65"/>
    </location>
</feature>
<dbReference type="PANTHER" id="PTHR30294:SF38">
    <property type="entry name" value="TRANSPORT PERMEASE PROTEIN"/>
    <property type="match status" value="1"/>
</dbReference>
<sequence>MCFGFWVSVVTDNHNMANIVTTGSFYPMILLCGLVWPLEAQPPILRFISMCLPFTITISSLRDVMKKGWSLEHVQVLYGIGVCFLWIFLLYISLLSVFLVKRKR</sequence>
<evidence type="ECO:0000256" key="6">
    <source>
        <dbReference type="SAM" id="Phobius"/>
    </source>
</evidence>
<evidence type="ECO:0000256" key="5">
    <source>
        <dbReference type="ARBA" id="ARBA00023136"/>
    </source>
</evidence>
<dbReference type="InterPro" id="IPR051449">
    <property type="entry name" value="ABC-2_transporter_component"/>
</dbReference>
<keyword evidence="3 6" id="KW-0812">Transmembrane</keyword>
<dbReference type="Pfam" id="PF01061">
    <property type="entry name" value="ABC2_membrane"/>
    <property type="match status" value="1"/>
</dbReference>
<reference evidence="8 9" key="1">
    <citation type="journal article" date="2024" name="BMC Genomics">
        <title>De novo assembly and annotation of Popillia japonica's genome with initial clues to its potential as an invasive pest.</title>
        <authorList>
            <person name="Cucini C."/>
            <person name="Boschi S."/>
            <person name="Funari R."/>
            <person name="Cardaioli E."/>
            <person name="Iannotti N."/>
            <person name="Marturano G."/>
            <person name="Paoli F."/>
            <person name="Bruttini M."/>
            <person name="Carapelli A."/>
            <person name="Frati F."/>
            <person name="Nardi F."/>
        </authorList>
    </citation>
    <scope>NUCLEOTIDE SEQUENCE [LARGE SCALE GENOMIC DNA]</scope>
    <source>
        <strain evidence="8">DMR45628</strain>
    </source>
</reference>
<evidence type="ECO:0000256" key="1">
    <source>
        <dbReference type="ARBA" id="ARBA00004651"/>
    </source>
</evidence>
<dbReference type="GO" id="GO:0140359">
    <property type="term" value="F:ABC-type transporter activity"/>
    <property type="evidence" value="ECO:0007669"/>
    <property type="project" value="InterPro"/>
</dbReference>
<keyword evidence="5 6" id="KW-0472">Membrane</keyword>
<evidence type="ECO:0000313" key="9">
    <source>
        <dbReference type="Proteomes" id="UP001458880"/>
    </source>
</evidence>
<evidence type="ECO:0000256" key="2">
    <source>
        <dbReference type="ARBA" id="ARBA00022475"/>
    </source>
</evidence>
<organism evidence="8 9">
    <name type="scientific">Popillia japonica</name>
    <name type="common">Japanese beetle</name>
    <dbReference type="NCBI Taxonomy" id="7064"/>
    <lineage>
        <taxon>Eukaryota</taxon>
        <taxon>Metazoa</taxon>
        <taxon>Ecdysozoa</taxon>
        <taxon>Arthropoda</taxon>
        <taxon>Hexapoda</taxon>
        <taxon>Insecta</taxon>
        <taxon>Pterygota</taxon>
        <taxon>Neoptera</taxon>
        <taxon>Endopterygota</taxon>
        <taxon>Coleoptera</taxon>
        <taxon>Polyphaga</taxon>
        <taxon>Scarabaeiformia</taxon>
        <taxon>Scarabaeidae</taxon>
        <taxon>Rutelinae</taxon>
        <taxon>Popillia</taxon>
    </lineage>
</organism>
<keyword evidence="2" id="KW-1003">Cell membrane</keyword>
<evidence type="ECO:0000259" key="7">
    <source>
        <dbReference type="Pfam" id="PF01061"/>
    </source>
</evidence>
<dbReference type="GO" id="GO:0005886">
    <property type="term" value="C:plasma membrane"/>
    <property type="evidence" value="ECO:0007669"/>
    <property type="project" value="UniProtKB-SubCell"/>
</dbReference>
<keyword evidence="9" id="KW-1185">Reference proteome</keyword>
<dbReference type="AlphaFoldDB" id="A0AAW1L9W4"/>
<dbReference type="Proteomes" id="UP001458880">
    <property type="component" value="Unassembled WGS sequence"/>
</dbReference>
<comment type="caution">
    <text evidence="8">The sequence shown here is derived from an EMBL/GenBank/DDBJ whole genome shotgun (WGS) entry which is preliminary data.</text>
</comment>
<evidence type="ECO:0000313" key="8">
    <source>
        <dbReference type="EMBL" id="KAK9730738.1"/>
    </source>
</evidence>
<name>A0AAW1L9W4_POPJA</name>
<feature type="transmembrane region" description="Helical" evidence="6">
    <location>
        <begin position="43"/>
        <end position="61"/>
    </location>
</feature>
<feature type="transmembrane region" description="Helical" evidence="6">
    <location>
        <begin position="16"/>
        <end position="36"/>
    </location>
</feature>
<evidence type="ECO:0000256" key="3">
    <source>
        <dbReference type="ARBA" id="ARBA00022692"/>
    </source>
</evidence>
<feature type="transmembrane region" description="Helical" evidence="6">
    <location>
        <begin position="76"/>
        <end position="100"/>
    </location>
</feature>
<dbReference type="InterPro" id="IPR013525">
    <property type="entry name" value="ABC2_TM"/>
</dbReference>
<protein>
    <submittedName>
        <fullName evidence="8">ABC-2 type transporter</fullName>
    </submittedName>
</protein>
<keyword evidence="4 6" id="KW-1133">Transmembrane helix</keyword>
<gene>
    <name evidence="8" type="ORF">QE152_g14333</name>
</gene>
<accession>A0AAW1L9W4</accession>
<evidence type="ECO:0000256" key="4">
    <source>
        <dbReference type="ARBA" id="ARBA00022989"/>
    </source>
</evidence>
<proteinExistence type="predicted"/>